<dbReference type="InterPro" id="IPR013087">
    <property type="entry name" value="Znf_C2H2_type"/>
</dbReference>
<feature type="domain" description="C2H2-type" evidence="3">
    <location>
        <begin position="1514"/>
        <end position="1543"/>
    </location>
</feature>
<evidence type="ECO:0000256" key="1">
    <source>
        <dbReference type="PROSITE-ProRule" id="PRU00042"/>
    </source>
</evidence>
<feature type="compositionally biased region" description="Polar residues" evidence="2">
    <location>
        <begin position="1076"/>
        <end position="1088"/>
    </location>
</feature>
<dbReference type="KEGG" id="hazt:108666399"/>
<feature type="region of interest" description="Disordered" evidence="2">
    <location>
        <begin position="234"/>
        <end position="255"/>
    </location>
</feature>
<gene>
    <name evidence="5" type="primary">LOC108666399</name>
</gene>
<dbReference type="GO" id="GO:0000981">
    <property type="term" value="F:DNA-binding transcription factor activity, RNA polymerase II-specific"/>
    <property type="evidence" value="ECO:0007669"/>
    <property type="project" value="TreeGrafter"/>
</dbReference>
<reference evidence="5" key="1">
    <citation type="submission" date="2025-08" db="UniProtKB">
        <authorList>
            <consortium name="RefSeq"/>
        </authorList>
    </citation>
    <scope>IDENTIFICATION</scope>
    <source>
        <tissue evidence="5">Whole organism</tissue>
    </source>
</reference>
<accession>A0A8B7N657</accession>
<dbReference type="PANTHER" id="PTHR12451:SF0">
    <property type="entry name" value="ZINC FINGER PROTEIN CASTOR HOMOLOG 1"/>
    <property type="match status" value="1"/>
</dbReference>
<evidence type="ECO:0000313" key="4">
    <source>
        <dbReference type="Proteomes" id="UP000694843"/>
    </source>
</evidence>
<feature type="compositionally biased region" description="Low complexity" evidence="2">
    <location>
        <begin position="245"/>
        <end position="255"/>
    </location>
</feature>
<keyword evidence="1" id="KW-0479">Metal-binding</keyword>
<feature type="compositionally biased region" description="Low complexity" evidence="2">
    <location>
        <begin position="630"/>
        <end position="650"/>
    </location>
</feature>
<evidence type="ECO:0000313" key="5">
    <source>
        <dbReference type="RefSeq" id="XP_018008759.1"/>
    </source>
</evidence>
<feature type="compositionally biased region" description="Polar residues" evidence="2">
    <location>
        <begin position="1200"/>
        <end position="1221"/>
    </location>
</feature>
<feature type="region of interest" description="Disordered" evidence="2">
    <location>
        <begin position="1271"/>
        <end position="1336"/>
    </location>
</feature>
<keyword evidence="1" id="KW-0863">Zinc-finger</keyword>
<feature type="region of interest" description="Disordered" evidence="2">
    <location>
        <begin position="100"/>
        <end position="139"/>
    </location>
</feature>
<feature type="region of interest" description="Disordered" evidence="2">
    <location>
        <begin position="1153"/>
        <end position="1228"/>
    </location>
</feature>
<feature type="domain" description="C2H2-type" evidence="3">
    <location>
        <begin position="1019"/>
        <end position="1046"/>
    </location>
</feature>
<feature type="region of interest" description="Disordered" evidence="2">
    <location>
        <begin position="1408"/>
        <end position="1435"/>
    </location>
</feature>
<dbReference type="GO" id="GO:0045664">
    <property type="term" value="P:regulation of neuron differentiation"/>
    <property type="evidence" value="ECO:0007669"/>
    <property type="project" value="TreeGrafter"/>
</dbReference>
<evidence type="ECO:0000259" key="3">
    <source>
        <dbReference type="PROSITE" id="PS50157"/>
    </source>
</evidence>
<dbReference type="PROSITE" id="PS00028">
    <property type="entry name" value="ZINC_FINGER_C2H2_1"/>
    <property type="match status" value="9"/>
</dbReference>
<feature type="compositionally biased region" description="Polar residues" evidence="2">
    <location>
        <begin position="1048"/>
        <end position="1061"/>
    </location>
</feature>
<feature type="compositionally biased region" description="Low complexity" evidence="2">
    <location>
        <begin position="901"/>
        <end position="911"/>
    </location>
</feature>
<dbReference type="InterPro" id="IPR040373">
    <property type="entry name" value="CASZ1"/>
</dbReference>
<sequence>MSEMVEMAELLDRPDKIEVAVDSVDVPDEAEDPRNNSLLSGRKRQRSGSVTPEEGNVMNIVDNSRPYDEEASGSAGCEDRAALLLRVYLKMKLGKLVEEQQLQHHQKRQSDHSGDNSDDNSASGEGGDGGEPPTPPHTPQREFLARVEKMQPERACYVPRVSHFQHLDLQQQALHARMVGRDSFSTLLTLAALQENGNNAAAAASAASAGVAAAAAAAAAAAVSAANSTGCVPLPPSLDPHRSLPATPTTPTSTAVTPGLAGLSLTGQGSAAGMSLPRDPLAKTSVDYTRYVKRFSSALECGAPACRELNQSREHFHCLECTNKIFSKKEEMIRHFKWHKKRDESLQHGFMRYSPTDDCSDRFAACSHNRKQTHYHCLKEGCDKVYISTSDVQMHANYHRKDSAIMQEGFQRFRASEDCAQVDCTYSGQRTTHFHCMRDNCNFTFKNKADMEKHKTYHVKDEQLTKDGFKKFMKQEDCPFDGCKFSRVVNHIHCIRPDCNYVLHSSNQIFAHKRKHERQDHDQNYRRYRLAQTMLGIHDTHPALNPLLHEALRPMTGLPPPMLSMGQELRSDDSSSPTVTQTIGVPPANPMQRPSPFLMGGFPPPTVMDPNHPLARFLGVIPPTSHPYFPGGSAASSTSTPTSSSGPSSPVDLTTVTDDKTWQRYMCLVGRDDPCHCEAAGTEHWHCEDCDLVYSSLDIAKDHGRAHEQLALVTEEQFHRVMPGDLTRPCPHHCPLQDRSEHFHCKMDGCSELFTLSDKSFRRLEHSRMHDYARQMTHALPASSPSTHVYSGVASVTSIDSMFKRKRGRPPKNRIVEVWNDCLPGSSNHDTPPAIFTSFKLPKSSPPPHCLSSHLPTSMSGPPHSMITSLGNVATTPLAHLAQLGREMAESPPTPTAVTASSSGNSSGLQSPRPSLNMLPLTGMIVCNPPQPQGEEIDGFTFWQEGSPCPDQLCPLLSRRHYHCSHPRCLYVTSSVEVLPLHTRNYHETTHIPEGFLSIDKGIDCRLPSCQSNQVLKHFHCTRCGYSFVNYQALEPHHDKHLQEDQDSALSSSMEQPFTSKARSHSPMEAPPACSLSASESPLKSQDLSPPVVKSSGIFYPLSPFPNLPQGGARTSTPRSEPGALVMAIPPSSTRSYTLPSFTLPVSSSFTITSSPRISQVPPSTPPLLSDNSGESPSMVKVSMHLTQSSSHNNSEENADSSCGQNNESCGGDSFNPTTITPEKLLPEHHPQYSGEILCGRPFCKLKKREHYHCQLCNQAFSEQEKLGPHLQKHMSGSGFVGKEEEEEEEAMESDDDRPSHSPNNISDRPPSPKSPEISSSQTCHPPPFSIGISSSQASQFPNAHMYTQAGFPGLPSPFAHPLGMAGLFPPGSLPRLLPPSVWPGVHPALAAMAHPALMMGVPRPPAHLPPLPTSEAQSGLGPPGMAHPSSLSSPRDMGTLLPPSLGTSPHLALLGKRVGTDDFAAQESKKIRPSCQSVRMMKDEPVPEGYYRFRFNEDCQYPHCGYREHQTHFHCMRKDCGYSFCDKTRFVQHTARHDRLDTLMGGDFQQYRSNVSCGRSDCIYASMVGRQQNKASHFHCMKCDFVCTDTNKVVAHRRQHQKRDSINAAGFEKFTPSQPCGVQGCNHNQKQTHYHCLKCNYSVLGLSQMSAHKFRHLD</sequence>
<feature type="domain" description="C2H2-type" evidence="3">
    <location>
        <begin position="434"/>
        <end position="463"/>
    </location>
</feature>
<keyword evidence="4" id="KW-1185">Reference proteome</keyword>
<dbReference type="RefSeq" id="XP_018008759.1">
    <property type="nucleotide sequence ID" value="XM_018153270.2"/>
</dbReference>
<dbReference type="OMA" id="RVQNSMR"/>
<dbReference type="GO" id="GO:0005634">
    <property type="term" value="C:nucleus"/>
    <property type="evidence" value="ECO:0007669"/>
    <property type="project" value="TreeGrafter"/>
</dbReference>
<proteinExistence type="predicted"/>
<dbReference type="GO" id="GO:0008270">
    <property type="term" value="F:zinc ion binding"/>
    <property type="evidence" value="ECO:0007669"/>
    <property type="project" value="UniProtKB-KW"/>
</dbReference>
<dbReference type="SMART" id="SM00355">
    <property type="entry name" value="ZnF_C2H2"/>
    <property type="match status" value="12"/>
</dbReference>
<evidence type="ECO:0000256" key="2">
    <source>
        <dbReference type="SAM" id="MobiDB-lite"/>
    </source>
</evidence>
<feature type="region of interest" description="Disordered" evidence="2">
    <location>
        <begin position="22"/>
        <end position="76"/>
    </location>
</feature>
<keyword evidence="1" id="KW-0862">Zinc</keyword>
<feature type="region of interest" description="Disordered" evidence="2">
    <location>
        <begin position="629"/>
        <end position="655"/>
    </location>
</feature>
<feature type="region of interest" description="Disordered" evidence="2">
    <location>
        <begin position="888"/>
        <end position="914"/>
    </location>
</feature>
<feature type="compositionally biased region" description="Polar residues" evidence="2">
    <location>
        <begin position="1153"/>
        <end position="1162"/>
    </location>
</feature>
<protein>
    <submittedName>
        <fullName evidence="5">Zinc finger protein castor homolog 1 isoform X1</fullName>
    </submittedName>
</protein>
<dbReference type="GO" id="GO:0000977">
    <property type="term" value="F:RNA polymerase II transcription regulatory region sequence-specific DNA binding"/>
    <property type="evidence" value="ECO:0007669"/>
    <property type="project" value="TreeGrafter"/>
</dbReference>
<feature type="compositionally biased region" description="Basic and acidic residues" evidence="2">
    <location>
        <begin position="100"/>
        <end position="115"/>
    </location>
</feature>
<organism evidence="4 5">
    <name type="scientific">Hyalella azteca</name>
    <name type="common">Amphipod</name>
    <dbReference type="NCBI Taxonomy" id="294128"/>
    <lineage>
        <taxon>Eukaryota</taxon>
        <taxon>Metazoa</taxon>
        <taxon>Ecdysozoa</taxon>
        <taxon>Arthropoda</taxon>
        <taxon>Crustacea</taxon>
        <taxon>Multicrustacea</taxon>
        <taxon>Malacostraca</taxon>
        <taxon>Eumalacostraca</taxon>
        <taxon>Peracarida</taxon>
        <taxon>Amphipoda</taxon>
        <taxon>Senticaudata</taxon>
        <taxon>Talitrida</taxon>
        <taxon>Talitroidea</taxon>
        <taxon>Hyalellidae</taxon>
        <taxon>Hyalella</taxon>
    </lineage>
</organism>
<feature type="compositionally biased region" description="Acidic residues" evidence="2">
    <location>
        <begin position="1284"/>
        <end position="1296"/>
    </location>
</feature>
<feature type="domain" description="C2H2-type" evidence="3">
    <location>
        <begin position="1252"/>
        <end position="1274"/>
    </location>
</feature>
<dbReference type="Proteomes" id="UP000694843">
    <property type="component" value="Unplaced"/>
</dbReference>
<dbReference type="OrthoDB" id="10063916at2759"/>
<feature type="region of interest" description="Disordered" evidence="2">
    <location>
        <begin position="567"/>
        <end position="604"/>
    </location>
</feature>
<dbReference type="PANTHER" id="PTHR12451">
    <property type="entry name" value="TRANSCRIPTION FACTOR CASTOR PROTEIN MING -RELATED"/>
    <property type="match status" value="1"/>
</dbReference>
<feature type="region of interest" description="Disordered" evidence="2">
    <location>
        <begin position="1039"/>
        <end position="1090"/>
    </location>
</feature>
<dbReference type="PROSITE" id="PS50157">
    <property type="entry name" value="ZINC_FINGER_C2H2_2"/>
    <property type="match status" value="4"/>
</dbReference>
<name>A0A8B7N657_HYAAZ</name>
<dbReference type="GeneID" id="108666399"/>
<feature type="compositionally biased region" description="Polar residues" evidence="2">
    <location>
        <begin position="574"/>
        <end position="583"/>
    </location>
</feature>
<dbReference type="GO" id="GO:0045944">
    <property type="term" value="P:positive regulation of transcription by RNA polymerase II"/>
    <property type="evidence" value="ECO:0007669"/>
    <property type="project" value="TreeGrafter"/>
</dbReference>